<protein>
    <submittedName>
        <fullName evidence="1">Uncharacterized protein</fullName>
    </submittedName>
</protein>
<evidence type="ECO:0000313" key="1">
    <source>
        <dbReference type="EMBL" id="WXB01496.1"/>
    </source>
</evidence>
<dbReference type="Proteomes" id="UP001374803">
    <property type="component" value="Chromosome"/>
</dbReference>
<proteinExistence type="predicted"/>
<reference evidence="1" key="1">
    <citation type="submission" date="2021-12" db="EMBL/GenBank/DDBJ databases">
        <title>Discovery of the Pendulisporaceae a myxobacterial family with distinct sporulation behavior and unique specialized metabolism.</title>
        <authorList>
            <person name="Garcia R."/>
            <person name="Popoff A."/>
            <person name="Bader C.D."/>
            <person name="Loehr J."/>
            <person name="Walesch S."/>
            <person name="Walt C."/>
            <person name="Boldt J."/>
            <person name="Bunk B."/>
            <person name="Haeckl F.J.F.P.J."/>
            <person name="Gunesch A.P."/>
            <person name="Birkelbach J."/>
            <person name="Nuebel U."/>
            <person name="Pietschmann T."/>
            <person name="Bach T."/>
            <person name="Mueller R."/>
        </authorList>
    </citation>
    <scope>NUCLEOTIDE SEQUENCE</scope>
    <source>
        <strain evidence="1">MSr11367</strain>
    </source>
</reference>
<gene>
    <name evidence="1" type="ORF">LVJ94_31825</name>
</gene>
<keyword evidence="2" id="KW-1185">Reference proteome</keyword>
<name>A0ABZ2KWW2_9BACT</name>
<organism evidence="1 2">
    <name type="scientific">Pendulispora rubella</name>
    <dbReference type="NCBI Taxonomy" id="2741070"/>
    <lineage>
        <taxon>Bacteria</taxon>
        <taxon>Pseudomonadati</taxon>
        <taxon>Myxococcota</taxon>
        <taxon>Myxococcia</taxon>
        <taxon>Myxococcales</taxon>
        <taxon>Sorangiineae</taxon>
        <taxon>Pendulisporaceae</taxon>
        <taxon>Pendulispora</taxon>
    </lineage>
</organism>
<sequence length="229" mass="25482">MSRIFANDVQVDSIEEVPTPIGVTHMASAVLRLEKPLYLYLAALQGPNDAFFHWTGHEPSRALFLHALETLSLSGAAATHAAAGHVRMAAGRLTLEVPEIYAPPFPREFRFSDEGIVITCSVGPAMPWLAPSSEDILYLDVGYLSLEESHGPSLLDVDDAEAREGWWVFAQHDAQGTLVERHYVTQFTMDLGVSEFRARAQSKSTDWPRLAARWPLLTRSTRRTRKEAP</sequence>
<evidence type="ECO:0000313" key="2">
    <source>
        <dbReference type="Proteomes" id="UP001374803"/>
    </source>
</evidence>
<dbReference type="RefSeq" id="WP_394831111.1">
    <property type="nucleotide sequence ID" value="NZ_CP089983.1"/>
</dbReference>
<accession>A0ABZ2KWW2</accession>
<dbReference type="EMBL" id="CP089983">
    <property type="protein sequence ID" value="WXB01496.1"/>
    <property type="molecule type" value="Genomic_DNA"/>
</dbReference>